<dbReference type="STRING" id="181874.A0A409WDK9"/>
<protein>
    <submittedName>
        <fullName evidence="2">Uncharacterized protein</fullName>
    </submittedName>
</protein>
<keyword evidence="3" id="KW-1185">Reference proteome</keyword>
<name>A0A409WDK9_9AGAR</name>
<dbReference type="InParanoid" id="A0A409WDK9"/>
<proteinExistence type="predicted"/>
<evidence type="ECO:0000256" key="1">
    <source>
        <dbReference type="SAM" id="MobiDB-lite"/>
    </source>
</evidence>
<gene>
    <name evidence="2" type="ORF">CVT24_013020</name>
</gene>
<reference evidence="2 3" key="1">
    <citation type="journal article" date="2018" name="Evol. Lett.">
        <title>Horizontal gene cluster transfer increased hallucinogenic mushroom diversity.</title>
        <authorList>
            <person name="Reynolds H.T."/>
            <person name="Vijayakumar V."/>
            <person name="Gluck-Thaler E."/>
            <person name="Korotkin H.B."/>
            <person name="Matheny P.B."/>
            <person name="Slot J.C."/>
        </authorList>
    </citation>
    <scope>NUCLEOTIDE SEQUENCE [LARGE SCALE GENOMIC DNA]</scope>
    <source>
        <strain evidence="2 3">2629</strain>
    </source>
</reference>
<dbReference type="EMBL" id="NHTK01005555">
    <property type="protein sequence ID" value="PPQ76597.1"/>
    <property type="molecule type" value="Genomic_DNA"/>
</dbReference>
<comment type="caution">
    <text evidence="2">The sequence shown here is derived from an EMBL/GenBank/DDBJ whole genome shotgun (WGS) entry which is preliminary data.</text>
</comment>
<sequence>MDTLAKPTANSNQQLIVDSPPHPTPHLVDEDPLGTHSFRNSLASLSKNIRHSADAFYLTERALATPLLGEPRKARRKTNPAIDHVQNAKVLFAQRAEHLRKLFQNCYNHAVDYVLLHQSPPCPERDELLNDCLRSAKNRQQDFSKFLEEYKDILAQFELQKPILLQPISQADPSPKGTAPERKEATEEIVGKLFSSLNLIPVNCADIVKFWARQVQLLSKESEVGELRDVLLNGTDLDLMVVETCSSSLSPITQEIHNQAVQYAKAIDLSVVAAQRGFTVADDAISLLDMMKVMQTTIEERREYLEGTMELARKGRTNAFEARNKFVDVRNVIEGLARQLLEDDRNKVVSVSKPLKELTSELLAGIQHLEELRDSLTQFVQWWNLIDMETKTQIDRQQKMAEHLSKMHMQAIYSRWVNHRGRYSSYVLEISLIQDYHPELFAKSRKIIGKPNAIPIAVSYSPLISDPPPFTSKDAKGVPIDNPLRPPLSVNPPASGRPGRRESDVIISEEFNSTSSYLSAKLKHVQVLEPGHRAFLMLHFQCHPGIGHRCRSINIKWKFRSDSKASDSPRVIDVAPKQSVGAHTEEAYTRNLALSAPAQVNVGGATFGPELSGHWERSKIVSRAMIITGSVRGIWSDSAEWTLVENSGAKAGVPSHFCVGVIVSYDGPFKMELILDAKHVASAKWWKSHIQAKNEVPLDIDMRAADFEPYADSANWKQWFYSINGEIDGTTNVHSQRAFTA</sequence>
<evidence type="ECO:0000313" key="2">
    <source>
        <dbReference type="EMBL" id="PPQ76597.1"/>
    </source>
</evidence>
<accession>A0A409WDK9</accession>
<feature type="region of interest" description="Disordered" evidence="1">
    <location>
        <begin position="1"/>
        <end position="31"/>
    </location>
</feature>
<organism evidence="2 3">
    <name type="scientific">Panaeolus cyanescens</name>
    <dbReference type="NCBI Taxonomy" id="181874"/>
    <lineage>
        <taxon>Eukaryota</taxon>
        <taxon>Fungi</taxon>
        <taxon>Dikarya</taxon>
        <taxon>Basidiomycota</taxon>
        <taxon>Agaricomycotina</taxon>
        <taxon>Agaricomycetes</taxon>
        <taxon>Agaricomycetidae</taxon>
        <taxon>Agaricales</taxon>
        <taxon>Agaricineae</taxon>
        <taxon>Galeropsidaceae</taxon>
        <taxon>Panaeolus</taxon>
    </lineage>
</organism>
<evidence type="ECO:0000313" key="3">
    <source>
        <dbReference type="Proteomes" id="UP000284842"/>
    </source>
</evidence>
<dbReference type="Proteomes" id="UP000284842">
    <property type="component" value="Unassembled WGS sequence"/>
</dbReference>
<feature type="region of interest" description="Disordered" evidence="1">
    <location>
        <begin position="471"/>
        <end position="502"/>
    </location>
</feature>
<dbReference type="AlphaFoldDB" id="A0A409WDK9"/>
<dbReference type="OrthoDB" id="3012448at2759"/>